<dbReference type="PANTHER" id="PTHR30346:SF0">
    <property type="entry name" value="HCA OPERON TRANSCRIPTIONAL ACTIVATOR HCAR"/>
    <property type="match status" value="1"/>
</dbReference>
<dbReference type="InterPro" id="IPR000847">
    <property type="entry name" value="LysR_HTH_N"/>
</dbReference>
<dbReference type="Gene3D" id="3.40.190.10">
    <property type="entry name" value="Periplasmic binding protein-like II"/>
    <property type="match status" value="2"/>
</dbReference>
<evidence type="ECO:0000259" key="6">
    <source>
        <dbReference type="PROSITE" id="PS50931"/>
    </source>
</evidence>
<comment type="similarity">
    <text evidence="1">Belongs to the LysR transcriptional regulatory family.</text>
</comment>
<dbReference type="FunFam" id="1.10.10.10:FF:000001">
    <property type="entry name" value="LysR family transcriptional regulator"/>
    <property type="match status" value="1"/>
</dbReference>
<dbReference type="GO" id="GO:0003700">
    <property type="term" value="F:DNA-binding transcription factor activity"/>
    <property type="evidence" value="ECO:0007669"/>
    <property type="project" value="InterPro"/>
</dbReference>
<dbReference type="PROSITE" id="PS50931">
    <property type="entry name" value="HTH_LYSR"/>
    <property type="match status" value="1"/>
</dbReference>
<dbReference type="HOGENOM" id="CLU_039613_6_4_11"/>
<dbReference type="PANTHER" id="PTHR30346">
    <property type="entry name" value="TRANSCRIPTIONAL DUAL REGULATOR HCAR-RELATED"/>
    <property type="match status" value="1"/>
</dbReference>
<dbReference type="RefSeq" id="WP_014011175.1">
    <property type="nucleotide sequence ID" value="NC_015859.1"/>
</dbReference>
<dbReference type="Pfam" id="PF00126">
    <property type="entry name" value="HTH_1"/>
    <property type="match status" value="1"/>
</dbReference>
<dbReference type="KEGG" id="cva:CVAR_2683"/>
<dbReference type="AlphaFoldDB" id="G0HHS0"/>
<name>G0HHS0_CORVD</name>
<dbReference type="InterPro" id="IPR036390">
    <property type="entry name" value="WH_DNA-bd_sf"/>
</dbReference>
<dbReference type="eggNOG" id="COG0583">
    <property type="taxonomic scope" value="Bacteria"/>
</dbReference>
<accession>G0HHS0</accession>
<reference evidence="7 8" key="1">
    <citation type="journal article" date="2011" name="BMC Genomics">
        <title>Complete genome sequence of Corynebacterium variabile DSM 44702 isolated from the surface of smear-ripened cheeses and insights into cheese ripening and flavor generation.</title>
        <authorList>
            <person name="Schroeder J."/>
            <person name="Maus I."/>
            <person name="Trost E."/>
            <person name="Tauch A."/>
        </authorList>
    </citation>
    <scope>NUCLEOTIDE SEQUENCE [LARGE SCALE GENOMIC DNA]</scope>
    <source>
        <strain evidence="8">DSM 44702 / JCM 12073 / NCIMB 30131</strain>
    </source>
</reference>
<dbReference type="STRING" id="858619.CVAR_2683"/>
<evidence type="ECO:0000256" key="3">
    <source>
        <dbReference type="ARBA" id="ARBA00023125"/>
    </source>
</evidence>
<dbReference type="GO" id="GO:0003677">
    <property type="term" value="F:DNA binding"/>
    <property type="evidence" value="ECO:0007669"/>
    <property type="project" value="UniProtKB-KW"/>
</dbReference>
<feature type="domain" description="HTH lysR-type" evidence="6">
    <location>
        <begin position="7"/>
        <end position="65"/>
    </location>
</feature>
<evidence type="ECO:0000313" key="7">
    <source>
        <dbReference type="EMBL" id="AEK38024.1"/>
    </source>
</evidence>
<evidence type="ECO:0000313" key="8">
    <source>
        <dbReference type="Proteomes" id="UP000006659"/>
    </source>
</evidence>
<dbReference type="Gene3D" id="1.10.10.10">
    <property type="entry name" value="Winged helix-like DNA-binding domain superfamily/Winged helix DNA-binding domain"/>
    <property type="match status" value="1"/>
</dbReference>
<keyword evidence="3 7" id="KW-0238">DNA-binding</keyword>
<proteinExistence type="inferred from homology"/>
<dbReference type="GO" id="GO:0032993">
    <property type="term" value="C:protein-DNA complex"/>
    <property type="evidence" value="ECO:0007669"/>
    <property type="project" value="TreeGrafter"/>
</dbReference>
<sequence length="317" mass="34439">MLTNPGISVAQLVYFVSAAEYSSMTAAAEELYVAQSAVSTSVSQLEKRLGTTLFLRRRSKGLELTADGRELLVRARRILSELRDAADAVNPDALRGTLETACFTTLAPFYLPEIWARLDKEHHELRANAVELSCPDALAALKDRRIDVALIYDMIPDATVTYEPLQERPAYVGVSPDHSLAGRTSISLREMASEPFILLNIPGSREYFLQAFSANGVTPNIAAQFQSFETVRGMVAAGHGYTLLNQVPHHDLTYSGHQIAAIPVAEPVRPLNVALAYRAGEGLTAKARAFAAVCRDVIAEQNQTAATAQTTDTGAHR</sequence>
<dbReference type="SUPFAM" id="SSF53850">
    <property type="entry name" value="Periplasmic binding protein-like II"/>
    <property type="match status" value="1"/>
</dbReference>
<evidence type="ECO:0000256" key="4">
    <source>
        <dbReference type="ARBA" id="ARBA00023159"/>
    </source>
</evidence>
<dbReference type="Proteomes" id="UP000006659">
    <property type="component" value="Chromosome"/>
</dbReference>
<evidence type="ECO:0000256" key="1">
    <source>
        <dbReference type="ARBA" id="ARBA00009437"/>
    </source>
</evidence>
<dbReference type="InterPro" id="IPR005119">
    <property type="entry name" value="LysR_subst-bd"/>
</dbReference>
<keyword evidence="5" id="KW-0804">Transcription</keyword>
<dbReference type="InterPro" id="IPR036388">
    <property type="entry name" value="WH-like_DNA-bd_sf"/>
</dbReference>
<gene>
    <name evidence="7" type="primary">gabR3</name>
    <name evidence="7" type="ordered locus">CVAR_2683</name>
</gene>
<dbReference type="EMBL" id="CP002917">
    <property type="protein sequence ID" value="AEK38024.1"/>
    <property type="molecule type" value="Genomic_DNA"/>
</dbReference>
<dbReference type="Pfam" id="PF03466">
    <property type="entry name" value="LysR_substrate"/>
    <property type="match status" value="1"/>
</dbReference>
<keyword evidence="4" id="KW-0010">Activator</keyword>
<keyword evidence="2" id="KW-0805">Transcription regulation</keyword>
<evidence type="ECO:0000256" key="5">
    <source>
        <dbReference type="ARBA" id="ARBA00023163"/>
    </source>
</evidence>
<protein>
    <submittedName>
        <fullName evidence="7">LysR DNA-binding transcription regulator</fullName>
    </submittedName>
</protein>
<dbReference type="PRINTS" id="PR00039">
    <property type="entry name" value="HTHLYSR"/>
</dbReference>
<evidence type="ECO:0000256" key="2">
    <source>
        <dbReference type="ARBA" id="ARBA00023015"/>
    </source>
</evidence>
<organism evidence="7 8">
    <name type="scientific">Corynebacterium variabile (strain DSM 44702 / CIP 107183 / JCM 12073 / NCIMB 30131)</name>
    <name type="common">Corynebacterium mooreparkense</name>
    <dbReference type="NCBI Taxonomy" id="858619"/>
    <lineage>
        <taxon>Bacteria</taxon>
        <taxon>Bacillati</taxon>
        <taxon>Actinomycetota</taxon>
        <taxon>Actinomycetes</taxon>
        <taxon>Mycobacteriales</taxon>
        <taxon>Corynebacteriaceae</taxon>
        <taxon>Corynebacterium</taxon>
    </lineage>
</organism>
<dbReference type="SUPFAM" id="SSF46785">
    <property type="entry name" value="Winged helix' DNA-binding domain"/>
    <property type="match status" value="1"/>
</dbReference>